<dbReference type="RefSeq" id="WP_119976036.1">
    <property type="nucleotide sequence ID" value="NZ_JBHSQA010000001.1"/>
</dbReference>
<protein>
    <recommendedName>
        <fullName evidence="4">SipW-cognate class signal peptide</fullName>
    </recommendedName>
</protein>
<dbReference type="AlphaFoldDB" id="A0A3A5M9A1"/>
<accession>A0A3A5M9A1</accession>
<keyword evidence="3" id="KW-1185">Reference proteome</keyword>
<evidence type="ECO:0000313" key="3">
    <source>
        <dbReference type="Proteomes" id="UP000272015"/>
    </source>
</evidence>
<gene>
    <name evidence="2" type="ORF">D6T64_17865</name>
</gene>
<evidence type="ECO:0008006" key="4">
    <source>
        <dbReference type="Google" id="ProtNLM"/>
    </source>
</evidence>
<dbReference type="EMBL" id="QZVS01000094">
    <property type="protein sequence ID" value="RJT86138.1"/>
    <property type="molecule type" value="Genomic_DNA"/>
</dbReference>
<keyword evidence="1" id="KW-0732">Signal</keyword>
<name>A0A3A5M9A1_9MICO</name>
<feature type="chain" id="PRO_5017219658" description="SipW-cognate class signal peptide" evidence="1">
    <location>
        <begin position="29"/>
        <end position="173"/>
    </location>
</feature>
<comment type="caution">
    <text evidence="2">The sequence shown here is derived from an EMBL/GenBank/DDBJ whole genome shotgun (WGS) entry which is preliminary data.</text>
</comment>
<dbReference type="Proteomes" id="UP000272015">
    <property type="component" value="Unassembled WGS sequence"/>
</dbReference>
<reference evidence="2 3" key="1">
    <citation type="submission" date="2018-09" db="EMBL/GenBank/DDBJ databases">
        <title>Novel species of Cryobacterium.</title>
        <authorList>
            <person name="Liu Q."/>
            <person name="Xin Y.-H."/>
        </authorList>
    </citation>
    <scope>NUCLEOTIDE SEQUENCE [LARGE SCALE GENOMIC DNA]</scope>
    <source>
        <strain evidence="2 3">Hh39</strain>
    </source>
</reference>
<organism evidence="2 3">
    <name type="scientific">Cryobacterium melibiosiphilum</name>
    <dbReference type="NCBI Taxonomy" id="995039"/>
    <lineage>
        <taxon>Bacteria</taxon>
        <taxon>Bacillati</taxon>
        <taxon>Actinomycetota</taxon>
        <taxon>Actinomycetes</taxon>
        <taxon>Micrococcales</taxon>
        <taxon>Microbacteriaceae</taxon>
        <taxon>Cryobacterium</taxon>
    </lineage>
</organism>
<evidence type="ECO:0000313" key="2">
    <source>
        <dbReference type="EMBL" id="RJT86138.1"/>
    </source>
</evidence>
<feature type="signal peptide" evidence="1">
    <location>
        <begin position="1"/>
        <end position="28"/>
    </location>
</feature>
<sequence length="173" mass="17620">MRKKMSKKAIAIALVTTVVLGGAGAAFAYWTSTGTGQSTATMGTTTTVTVVQDATVAAAAIAELYPSDTVTIPLTGKFVNTNDGPVNIYSVTAKVDSVSPSTCGVENFEIKGSPMIRAIADQPVPVSTEATPGGSWSGATLGLLETDLNQDLCKNAVATIKYTAEATETVPAG</sequence>
<proteinExistence type="predicted"/>
<evidence type="ECO:0000256" key="1">
    <source>
        <dbReference type="SAM" id="SignalP"/>
    </source>
</evidence>